<name>A0ACC2N5V5_9HYME</name>
<comment type="caution">
    <text evidence="1">The sequence shown here is derived from an EMBL/GenBank/DDBJ whole genome shotgun (WGS) entry which is preliminary data.</text>
</comment>
<organism evidence="1 2">
    <name type="scientific">Eretmocerus hayati</name>
    <dbReference type="NCBI Taxonomy" id="131215"/>
    <lineage>
        <taxon>Eukaryota</taxon>
        <taxon>Metazoa</taxon>
        <taxon>Ecdysozoa</taxon>
        <taxon>Arthropoda</taxon>
        <taxon>Hexapoda</taxon>
        <taxon>Insecta</taxon>
        <taxon>Pterygota</taxon>
        <taxon>Neoptera</taxon>
        <taxon>Endopterygota</taxon>
        <taxon>Hymenoptera</taxon>
        <taxon>Apocrita</taxon>
        <taxon>Proctotrupomorpha</taxon>
        <taxon>Chalcidoidea</taxon>
        <taxon>Aphelinidae</taxon>
        <taxon>Aphelininae</taxon>
        <taxon>Eretmocerus</taxon>
    </lineage>
</organism>
<evidence type="ECO:0000313" key="1">
    <source>
        <dbReference type="EMBL" id="KAJ8666564.1"/>
    </source>
</evidence>
<protein>
    <submittedName>
        <fullName evidence="1">Uncharacterized protein</fullName>
    </submittedName>
</protein>
<reference evidence="1" key="1">
    <citation type="submission" date="2023-04" db="EMBL/GenBank/DDBJ databases">
        <title>A chromosome-level genome assembly of the parasitoid wasp Eretmocerus hayati.</title>
        <authorList>
            <person name="Zhong Y."/>
            <person name="Liu S."/>
            <person name="Liu Y."/>
        </authorList>
    </citation>
    <scope>NUCLEOTIDE SEQUENCE</scope>
    <source>
        <strain evidence="1">ZJU_SS_LIU_2023</strain>
    </source>
</reference>
<sequence length="442" mass="49405">MTTYALALWEETQDKYRSGKGSKKRKSQVWKKILCSQSDHEKHVITFISPASKIFGDSLHVTKDGQISPVDDQEACSRKLLKKRAEKMRSKSKLMDSGRNSKDATTSSGLENELSPLNGSSDSQAGPDAPEGRPYICANFPDVTLEDIGRFGMILGMARMLQMENLQNVETQTQASERDGTKPSPSKQIPLLEGSSIQLPELELQGIVNSCGKNPRRMVRRFMLLILGKETLLKSSPTGKGGWTPIPEHISEEVESKDELKSSETRETRCSTQPSKRKKKQCVQKSKDADGEKDDSEGSVHSFMNNGKQHVEKSHEETDEESDESEDGVKLKSTVIGERGRSVQFSQTEEEHDVKRIDECEEIFMQEEEIRGAIEPNGEESHSTNSKPASEEESEEDNEVEKEAKGSLQGENIDGSELQGTMKGRKRENSQDNLPQLKKRTK</sequence>
<accession>A0ACC2N5V5</accession>
<proteinExistence type="predicted"/>
<dbReference type="EMBL" id="CM056744">
    <property type="protein sequence ID" value="KAJ8666564.1"/>
    <property type="molecule type" value="Genomic_DNA"/>
</dbReference>
<evidence type="ECO:0000313" key="2">
    <source>
        <dbReference type="Proteomes" id="UP001239111"/>
    </source>
</evidence>
<gene>
    <name evidence="1" type="ORF">QAD02_008226</name>
</gene>
<keyword evidence="2" id="KW-1185">Reference proteome</keyword>
<dbReference type="Proteomes" id="UP001239111">
    <property type="component" value="Chromosome 4"/>
</dbReference>